<organism evidence="2 3">
    <name type="scientific">Anabaena azotica FACHB-119</name>
    <dbReference type="NCBI Taxonomy" id="947527"/>
    <lineage>
        <taxon>Bacteria</taxon>
        <taxon>Bacillati</taxon>
        <taxon>Cyanobacteriota</taxon>
        <taxon>Cyanophyceae</taxon>
        <taxon>Nostocales</taxon>
        <taxon>Nostocaceae</taxon>
        <taxon>Anabaena</taxon>
        <taxon>Anabaena azotica</taxon>
    </lineage>
</organism>
<name>A0ABR8DA84_9NOST</name>
<reference evidence="2 3" key="1">
    <citation type="journal article" date="2020" name="ISME J.">
        <title>Comparative genomics reveals insights into cyanobacterial evolution and habitat adaptation.</title>
        <authorList>
            <person name="Chen M.Y."/>
            <person name="Teng W.K."/>
            <person name="Zhao L."/>
            <person name="Hu C.X."/>
            <person name="Zhou Y.K."/>
            <person name="Han B.P."/>
            <person name="Song L.R."/>
            <person name="Shu W.S."/>
        </authorList>
    </citation>
    <scope>NUCLEOTIDE SEQUENCE [LARGE SCALE GENOMIC DNA]</scope>
    <source>
        <strain evidence="2 3">FACHB-119</strain>
    </source>
</reference>
<keyword evidence="1" id="KW-0812">Transmembrane</keyword>
<evidence type="ECO:0000256" key="1">
    <source>
        <dbReference type="SAM" id="Phobius"/>
    </source>
</evidence>
<dbReference type="RefSeq" id="WP_190477521.1">
    <property type="nucleotide sequence ID" value="NZ_JACJSG010000044.1"/>
</dbReference>
<dbReference type="InterPro" id="IPR021484">
    <property type="entry name" value="DUF3137"/>
</dbReference>
<accession>A0ABR8DA84</accession>
<keyword evidence="1" id="KW-1133">Transmembrane helix</keyword>
<feature type="transmembrane region" description="Helical" evidence="1">
    <location>
        <begin position="37"/>
        <end position="66"/>
    </location>
</feature>
<evidence type="ECO:0000313" key="2">
    <source>
        <dbReference type="EMBL" id="MBD2504092.1"/>
    </source>
</evidence>
<proteinExistence type="predicted"/>
<comment type="caution">
    <text evidence="2">The sequence shown here is derived from an EMBL/GenBank/DDBJ whole genome shotgun (WGS) entry which is preliminary data.</text>
</comment>
<feature type="transmembrane region" description="Helical" evidence="1">
    <location>
        <begin position="72"/>
        <end position="93"/>
    </location>
</feature>
<dbReference type="Proteomes" id="UP000661112">
    <property type="component" value="Unassembled WGS sequence"/>
</dbReference>
<dbReference type="Pfam" id="PF11335">
    <property type="entry name" value="DUF3137"/>
    <property type="match status" value="1"/>
</dbReference>
<sequence length="413" mass="48469">MEEKYTYAVESLYTHHSFNPRLIEVEAARKEKIKTQLIFGGLIWAARIFIGVLALGIFMSIIAFFVDSGISHILSSIVAGGVIYGLIYAINWAKTRINFFVNKHTTLLFYLRKDAIEKFVKIIFPNAEQIIFDPQVSSKSQIQGALSNLFYNKLKKYTDKNILSFTMNKRRFQMADVEPIYVMSSRKEPIELDTFVDRYNGEFVCYFKGIVYQMEYEKENLNTDFLTLIIPKNAAPSPTKPIKEERHIIQVSKDYPQLKLVSRDKRRPDRFIKRGYEEYSVENMDMEDNFYVFTNNENESRKLLSYRFMELIVKATLPKCNDNETAKSKVVEFLLGNQHNKPNFWMEFNNITRRNNKPLQKLTVVCRNRDLTFFDLTGEKSCTLDNFQQNFQELETILHSIITTLNLEQTNYN</sequence>
<keyword evidence="1" id="KW-0472">Membrane</keyword>
<keyword evidence="3" id="KW-1185">Reference proteome</keyword>
<dbReference type="EMBL" id="JACJSG010000044">
    <property type="protein sequence ID" value="MBD2504092.1"/>
    <property type="molecule type" value="Genomic_DNA"/>
</dbReference>
<evidence type="ECO:0000313" key="3">
    <source>
        <dbReference type="Proteomes" id="UP000661112"/>
    </source>
</evidence>
<gene>
    <name evidence="2" type="ORF">H6G83_26360</name>
</gene>
<protein>
    <submittedName>
        <fullName evidence="2">DUF3137 domain-containing protein</fullName>
    </submittedName>
</protein>